<dbReference type="InterPro" id="IPR005828">
    <property type="entry name" value="MFS_sugar_transport-like"/>
</dbReference>
<dbReference type="GO" id="GO:0016020">
    <property type="term" value="C:membrane"/>
    <property type="evidence" value="ECO:0007669"/>
    <property type="project" value="UniProtKB-SubCell"/>
</dbReference>
<evidence type="ECO:0000256" key="2">
    <source>
        <dbReference type="ARBA" id="ARBA00011738"/>
    </source>
</evidence>
<comment type="subcellular location">
    <subcellularLocation>
        <location evidence="1">Membrane</location>
        <topology evidence="1">Multi-pass membrane protein</topology>
    </subcellularLocation>
</comment>
<feature type="transmembrane region" description="Helical" evidence="14">
    <location>
        <begin position="626"/>
        <end position="652"/>
    </location>
</feature>
<evidence type="ECO:0000256" key="6">
    <source>
        <dbReference type="ARBA" id="ARBA00023136"/>
    </source>
</evidence>
<evidence type="ECO:0000256" key="9">
    <source>
        <dbReference type="ARBA" id="ARBA00044656"/>
    </source>
</evidence>
<dbReference type="SUPFAM" id="SSF103473">
    <property type="entry name" value="MFS general substrate transporter"/>
    <property type="match status" value="1"/>
</dbReference>
<dbReference type="InterPro" id="IPR036259">
    <property type="entry name" value="MFS_trans_sf"/>
</dbReference>
<dbReference type="Proteomes" id="UP000794436">
    <property type="component" value="Unassembled WGS sequence"/>
</dbReference>
<protein>
    <recommendedName>
        <fullName evidence="13">Hexose transporter 1</fullName>
    </recommendedName>
</protein>
<organism evidence="15 16">
    <name type="scientific">Pythium oligandrum</name>
    <name type="common">Mycoparasitic fungus</name>
    <dbReference type="NCBI Taxonomy" id="41045"/>
    <lineage>
        <taxon>Eukaryota</taxon>
        <taxon>Sar</taxon>
        <taxon>Stramenopiles</taxon>
        <taxon>Oomycota</taxon>
        <taxon>Peronosporomycetes</taxon>
        <taxon>Pythiales</taxon>
        <taxon>Pythiaceae</taxon>
        <taxon>Pythium</taxon>
    </lineage>
</organism>
<evidence type="ECO:0000256" key="4">
    <source>
        <dbReference type="ARBA" id="ARBA00022692"/>
    </source>
</evidence>
<keyword evidence="3" id="KW-0813">Transport</keyword>
<comment type="caution">
    <text evidence="15">The sequence shown here is derived from an EMBL/GenBank/DDBJ whole genome shotgun (WGS) entry which is preliminary data.</text>
</comment>
<dbReference type="PANTHER" id="PTHR23503">
    <property type="entry name" value="SOLUTE CARRIER FAMILY 2"/>
    <property type="match status" value="1"/>
</dbReference>
<dbReference type="InterPro" id="IPR003663">
    <property type="entry name" value="Sugar/inositol_transpt"/>
</dbReference>
<evidence type="ECO:0000256" key="10">
    <source>
        <dbReference type="ARBA" id="ARBA00044662"/>
    </source>
</evidence>
<name>A0A8K1FKS4_PYTOL</name>
<dbReference type="PANTHER" id="PTHR23503:SF8">
    <property type="entry name" value="FACILITATED GLUCOSE TRANSPORTER PROTEIN 1"/>
    <property type="match status" value="1"/>
</dbReference>
<feature type="transmembrane region" description="Helical" evidence="14">
    <location>
        <begin position="690"/>
        <end position="710"/>
    </location>
</feature>
<dbReference type="InterPro" id="IPR045263">
    <property type="entry name" value="GLUT"/>
</dbReference>
<gene>
    <name evidence="15" type="ORF">Poli38472_011060</name>
</gene>
<feature type="transmembrane region" description="Helical" evidence="14">
    <location>
        <begin position="275"/>
        <end position="297"/>
    </location>
</feature>
<feature type="transmembrane region" description="Helical" evidence="14">
    <location>
        <begin position="57"/>
        <end position="77"/>
    </location>
</feature>
<sequence length="735" mass="81549">MTTSAPSATNAPPTLAKASPKLGKSVRSLFSLHSSYSVPKFLALIDYLETRSLLRKIWIVLTVPMPGLLAAIVPIFLPLQAPSLGPNWAFQVHSACIIIFTTYGTLIYLADTVQMPRTVLSHREIIVSSICCTGFQAIVTALVTTQLVFPVPFQMVVTMCSWVPCLTLSLVIVLGSKLWRNPVFRDSFQPYRNAINIQSLQLFLYPAISVLYDHVDSTSKAVIVVLFPGVKYILKRLLYRVTEHMGDNRSELVVSGIEICSSLYQSMIIQTMPSLFAMVFVLSVDVVMSFVSTKLFLDRYSEPLDVPRHQFFSEAARRLQGQAKPTSTVGVCSVVPIISDKLFSQREASIVKTPDKVVVAALGIADSAERILLMEYYEVVIPVINSIFLFVATQFPSAQYNPRLAPLYYDQTQLHSALQSIWLYSFLQFLSWIAMHLVMKYRYGVSAISHLAFILERHWFAIVGKLIPWLPVILHFTLVQYGFGSVIPNSYINEISPPHMRNRLGSLYQISLCVFLILVGATFFFANTSSGWRYIGGFPVVRAGQQLSGIDIVFLYSSSMFKDAGLEDDHIGTMVANVVYLLPTLFAGDLGSRFGNRRMILFDHAVMIVASIGIIISLLASSPVAAIIFTAIYVAAFATSLGPLIFVMITALFPDNLRASGTAVCLASNWFGELVIGVGYPYVSDALGDLAFLPFAFMIVGFGAFMYKFLPDTAGKTNDEVQDLFRHQRKAQEVQ</sequence>
<keyword evidence="16" id="KW-1185">Reference proteome</keyword>
<comment type="catalytic activity">
    <reaction evidence="8">
        <text>D-glucose(out) = D-glucose(in)</text>
        <dbReference type="Rhea" id="RHEA:60376"/>
        <dbReference type="ChEBI" id="CHEBI:4167"/>
    </reaction>
    <physiologicalReaction direction="left-to-right" evidence="8">
        <dbReference type="Rhea" id="RHEA:60377"/>
    </physiologicalReaction>
</comment>
<comment type="catalytic activity">
    <reaction evidence="9">
        <text>D-xylose(out) = D-xylose(in)</text>
        <dbReference type="Rhea" id="RHEA:78427"/>
        <dbReference type="ChEBI" id="CHEBI:53455"/>
    </reaction>
    <physiologicalReaction direction="left-to-right" evidence="9">
        <dbReference type="Rhea" id="RHEA:78428"/>
    </physiologicalReaction>
</comment>
<evidence type="ECO:0000256" key="14">
    <source>
        <dbReference type="SAM" id="Phobius"/>
    </source>
</evidence>
<comment type="catalytic activity">
    <reaction evidence="11">
        <text>D-glucosamine(out) = D-glucosamine(in)</text>
        <dbReference type="Rhea" id="RHEA:78423"/>
        <dbReference type="ChEBI" id="CHEBI:58723"/>
    </reaction>
    <physiologicalReaction direction="left-to-right" evidence="11">
        <dbReference type="Rhea" id="RHEA:78424"/>
    </physiologicalReaction>
</comment>
<accession>A0A8K1FKS4</accession>
<feature type="transmembrane region" description="Helical" evidence="14">
    <location>
        <begin position="125"/>
        <end position="149"/>
    </location>
</feature>
<dbReference type="EMBL" id="SPLM01000004">
    <property type="protein sequence ID" value="TMW67440.1"/>
    <property type="molecule type" value="Genomic_DNA"/>
</dbReference>
<evidence type="ECO:0000256" key="8">
    <source>
        <dbReference type="ARBA" id="ARBA00044648"/>
    </source>
</evidence>
<evidence type="ECO:0000256" key="13">
    <source>
        <dbReference type="ARBA" id="ARBA00044780"/>
    </source>
</evidence>
<evidence type="ECO:0000256" key="11">
    <source>
        <dbReference type="ARBA" id="ARBA00044668"/>
    </source>
</evidence>
<keyword evidence="5 14" id="KW-1133">Transmembrane helix</keyword>
<comment type="catalytic activity">
    <reaction evidence="10">
        <text>D-mannose(out) = D-mannose(in)</text>
        <dbReference type="Rhea" id="RHEA:78391"/>
        <dbReference type="ChEBI" id="CHEBI:4208"/>
    </reaction>
    <physiologicalReaction direction="left-to-right" evidence="10">
        <dbReference type="Rhea" id="RHEA:78392"/>
    </physiologicalReaction>
</comment>
<feature type="transmembrane region" description="Helical" evidence="14">
    <location>
        <begin position="155"/>
        <end position="174"/>
    </location>
</feature>
<dbReference type="Gene3D" id="1.20.1250.20">
    <property type="entry name" value="MFS general substrate transporter like domains"/>
    <property type="match status" value="2"/>
</dbReference>
<feature type="transmembrane region" description="Helical" evidence="14">
    <location>
        <begin position="89"/>
        <end position="113"/>
    </location>
</feature>
<comment type="catalytic activity">
    <reaction evidence="12">
        <text>D-fructose(out) = D-fructose(in)</text>
        <dbReference type="Rhea" id="RHEA:60372"/>
        <dbReference type="ChEBI" id="CHEBI:37721"/>
    </reaction>
    <physiologicalReaction direction="left-to-right" evidence="12">
        <dbReference type="Rhea" id="RHEA:60373"/>
    </physiologicalReaction>
</comment>
<comment type="subunit">
    <text evidence="2">Homodimer.</text>
</comment>
<keyword evidence="6 14" id="KW-0472">Membrane</keyword>
<evidence type="ECO:0000256" key="7">
    <source>
        <dbReference type="ARBA" id="ARBA00044637"/>
    </source>
</evidence>
<evidence type="ECO:0000313" key="15">
    <source>
        <dbReference type="EMBL" id="TMW67440.1"/>
    </source>
</evidence>
<feature type="transmembrane region" description="Helical" evidence="14">
    <location>
        <begin position="600"/>
        <end position="620"/>
    </location>
</feature>
<evidence type="ECO:0000256" key="12">
    <source>
        <dbReference type="ARBA" id="ARBA00044710"/>
    </source>
</evidence>
<dbReference type="Pfam" id="PF00083">
    <property type="entry name" value="Sugar_tr"/>
    <property type="match status" value="1"/>
</dbReference>
<feature type="transmembrane region" description="Helical" evidence="14">
    <location>
        <begin position="379"/>
        <end position="400"/>
    </location>
</feature>
<evidence type="ECO:0000256" key="1">
    <source>
        <dbReference type="ARBA" id="ARBA00004141"/>
    </source>
</evidence>
<comment type="catalytic activity">
    <reaction evidence="7">
        <text>D-galactose(in) = D-galactose(out)</text>
        <dbReference type="Rhea" id="RHEA:34915"/>
        <dbReference type="ChEBI" id="CHEBI:4139"/>
    </reaction>
    <physiologicalReaction direction="right-to-left" evidence="7">
        <dbReference type="Rhea" id="RHEA:34917"/>
    </physiologicalReaction>
</comment>
<evidence type="ECO:0000256" key="5">
    <source>
        <dbReference type="ARBA" id="ARBA00022989"/>
    </source>
</evidence>
<feature type="transmembrane region" description="Helical" evidence="14">
    <location>
        <begin position="504"/>
        <end position="526"/>
    </location>
</feature>
<dbReference type="GO" id="GO:0015149">
    <property type="term" value="F:hexose transmembrane transporter activity"/>
    <property type="evidence" value="ECO:0007669"/>
    <property type="project" value="TreeGrafter"/>
</dbReference>
<feature type="transmembrane region" description="Helical" evidence="14">
    <location>
        <begin position="421"/>
        <end position="439"/>
    </location>
</feature>
<dbReference type="PRINTS" id="PR00171">
    <property type="entry name" value="SUGRTRNSPORT"/>
</dbReference>
<keyword evidence="4 14" id="KW-0812">Transmembrane</keyword>
<feature type="transmembrane region" description="Helical" evidence="14">
    <location>
        <begin position="570"/>
        <end position="588"/>
    </location>
</feature>
<dbReference type="OrthoDB" id="106185at2759"/>
<reference evidence="15" key="1">
    <citation type="submission" date="2019-03" db="EMBL/GenBank/DDBJ databases">
        <title>Long read genome sequence of the mycoparasitic Pythium oligandrum ATCC 38472 isolated from sugarbeet rhizosphere.</title>
        <authorList>
            <person name="Gaulin E."/>
        </authorList>
    </citation>
    <scope>NUCLEOTIDE SEQUENCE</scope>
    <source>
        <strain evidence="15">ATCC 38472_TT</strain>
    </source>
</reference>
<evidence type="ECO:0000313" key="16">
    <source>
        <dbReference type="Proteomes" id="UP000794436"/>
    </source>
</evidence>
<feature type="transmembrane region" description="Helical" evidence="14">
    <location>
        <begin position="459"/>
        <end position="483"/>
    </location>
</feature>
<dbReference type="AlphaFoldDB" id="A0A8K1FKS4"/>
<feature type="transmembrane region" description="Helical" evidence="14">
    <location>
        <begin position="664"/>
        <end position="684"/>
    </location>
</feature>
<evidence type="ECO:0000256" key="3">
    <source>
        <dbReference type="ARBA" id="ARBA00022448"/>
    </source>
</evidence>
<proteinExistence type="predicted"/>